<dbReference type="Gene3D" id="1.25.10.90">
    <property type="match status" value="1"/>
</dbReference>
<reference evidence="1 2" key="1">
    <citation type="submission" date="2020-08" db="EMBL/GenBank/DDBJ databases">
        <title>Genomic Encyclopedia of Type Strains, Phase IV (KMG-IV): sequencing the most valuable type-strain genomes for metagenomic binning, comparative biology and taxonomic classification.</title>
        <authorList>
            <person name="Goeker M."/>
        </authorList>
    </citation>
    <scope>NUCLEOTIDE SEQUENCE [LARGE SCALE GENOMIC DNA]</scope>
    <source>
        <strain evidence="1 2">DSM 17454</strain>
    </source>
</reference>
<dbReference type="Proteomes" id="UP000532373">
    <property type="component" value="Unassembled WGS sequence"/>
</dbReference>
<comment type="caution">
    <text evidence="1">The sequence shown here is derived from an EMBL/GenBank/DDBJ whole genome shotgun (WGS) entry which is preliminary data.</text>
</comment>
<dbReference type="PANTHER" id="PTHR41291">
    <property type="entry name" value="DNA ALKYLATION REPAIR PROTEIN"/>
    <property type="match status" value="1"/>
</dbReference>
<sequence length="233" mass="25773">MALSSASTVDEIIAHLRTLASEENRAGMARFGIATDRALGIPNAVINPIVRLVKRDHARALALWATGIREARILATATDEPAKVTRSQVDAMAAEFDSWEIVDHAAHLICDAQLADEIIAAYAEDEREFVRRTAFSTMATAAVHLKKEPDETFIAWLRLVDTHARDDRNFVKKAVNWALRQVGKRSPVLHVPALALAEKLAASDDKTARWIGKDAVRELTDPKIVERLNAKKL</sequence>
<dbReference type="SUPFAM" id="SSF48371">
    <property type="entry name" value="ARM repeat"/>
    <property type="match status" value="1"/>
</dbReference>
<name>A0A8E2BCQ6_9HYPH</name>
<dbReference type="RefSeq" id="WP_184767514.1">
    <property type="nucleotide sequence ID" value="NZ_JACHGI010000001.1"/>
</dbReference>
<dbReference type="CDD" id="cd06561">
    <property type="entry name" value="AlkD_like"/>
    <property type="match status" value="1"/>
</dbReference>
<proteinExistence type="predicted"/>
<dbReference type="PANTHER" id="PTHR41291:SF1">
    <property type="entry name" value="DNA ALKYLATION REPAIR PROTEIN"/>
    <property type="match status" value="1"/>
</dbReference>
<protein>
    <submittedName>
        <fullName evidence="1">3-methyladenine DNA glycosylase AlkD</fullName>
    </submittedName>
</protein>
<dbReference type="Pfam" id="PF08713">
    <property type="entry name" value="DNA_alkylation"/>
    <property type="match status" value="1"/>
</dbReference>
<accession>A0A8E2BCQ6</accession>
<evidence type="ECO:0000313" key="1">
    <source>
        <dbReference type="EMBL" id="MBB6465010.1"/>
    </source>
</evidence>
<organism evidence="1 2">
    <name type="scientific">Aminobacter carboxidus</name>
    <dbReference type="NCBI Taxonomy" id="376165"/>
    <lineage>
        <taxon>Bacteria</taxon>
        <taxon>Pseudomonadati</taxon>
        <taxon>Pseudomonadota</taxon>
        <taxon>Alphaproteobacteria</taxon>
        <taxon>Hyphomicrobiales</taxon>
        <taxon>Phyllobacteriaceae</taxon>
        <taxon>Aminobacter</taxon>
    </lineage>
</organism>
<dbReference type="AlphaFoldDB" id="A0A8E2BCQ6"/>
<dbReference type="EMBL" id="JACHGI010000001">
    <property type="protein sequence ID" value="MBB6465010.1"/>
    <property type="molecule type" value="Genomic_DNA"/>
</dbReference>
<dbReference type="InterPro" id="IPR016024">
    <property type="entry name" value="ARM-type_fold"/>
</dbReference>
<evidence type="ECO:0000313" key="2">
    <source>
        <dbReference type="Proteomes" id="UP000532373"/>
    </source>
</evidence>
<gene>
    <name evidence="1" type="ORF">HNQ96_000857</name>
</gene>
<dbReference type="InterPro" id="IPR014825">
    <property type="entry name" value="DNA_alkylation"/>
</dbReference>